<dbReference type="PANTHER" id="PTHR23028:SF53">
    <property type="entry name" value="ACYL_TRANSF_3 DOMAIN-CONTAINING PROTEIN"/>
    <property type="match status" value="1"/>
</dbReference>
<dbReference type="GO" id="GO:0000271">
    <property type="term" value="P:polysaccharide biosynthetic process"/>
    <property type="evidence" value="ECO:0007669"/>
    <property type="project" value="TreeGrafter"/>
</dbReference>
<feature type="transmembrane region" description="Helical" evidence="1">
    <location>
        <begin position="315"/>
        <end position="333"/>
    </location>
</feature>
<dbReference type="eggNOG" id="COG1835">
    <property type="taxonomic scope" value="Bacteria"/>
</dbReference>
<dbReference type="InterPro" id="IPR002656">
    <property type="entry name" value="Acyl_transf_3_dom"/>
</dbReference>
<feature type="domain" description="Acyltransferase 3" evidence="2">
    <location>
        <begin position="9"/>
        <end position="330"/>
    </location>
</feature>
<dbReference type="OrthoDB" id="9796461at2"/>
<protein>
    <submittedName>
        <fullName evidence="3">Acyltransferase</fullName>
    </submittedName>
</protein>
<feature type="transmembrane region" description="Helical" evidence="1">
    <location>
        <begin position="42"/>
        <end position="61"/>
    </location>
</feature>
<dbReference type="STRING" id="168384.SAMN05660368_04263"/>
<dbReference type="EMBL" id="ACCL02000003">
    <property type="protein sequence ID" value="EET62075.1"/>
    <property type="molecule type" value="Genomic_DNA"/>
</dbReference>
<gene>
    <name evidence="3" type="ORF">BRYFOR_05738</name>
</gene>
<evidence type="ECO:0000259" key="2">
    <source>
        <dbReference type="Pfam" id="PF01757"/>
    </source>
</evidence>
<dbReference type="GO" id="GO:0016020">
    <property type="term" value="C:membrane"/>
    <property type="evidence" value="ECO:0007669"/>
    <property type="project" value="TreeGrafter"/>
</dbReference>
<accession>C6LAU5</accession>
<dbReference type="GO" id="GO:0016747">
    <property type="term" value="F:acyltransferase activity, transferring groups other than amino-acyl groups"/>
    <property type="evidence" value="ECO:0007669"/>
    <property type="project" value="InterPro"/>
</dbReference>
<keyword evidence="1" id="KW-1133">Transmembrane helix</keyword>
<sequence length="356" mass="40545">MKRENNFGIVRLIAAWFVFAGHLGLILGGTAPRFGGFSLHELGVFTLFLISGYLITMSWLSDPHPLRFAIRRFFRLWPPLAVMVLLVVFVAGPLLSDLGVKGYFESWYTVYLRNLRFFPVFALPGVFMDVPIPNTVNGSLWTMPVEAALYVITPVLLTVLRVKHGSKISFRIMTAFTVLVCGINVALITVGVQNRVVVYGVNLFQAYQVVVFYVIGIFFTYEEVRKYLNIQLACVAMCVLLAFQSASGTVQYILLYVIFPYFIFSFVFTPEPVFKNVGKKVEPSYGIYLYGFFFQQLVIYLQQQYGISLGYTRTFLISALFTLAAAVVSYYMVEKPMLQVSRFLIKKVKRENMESR</sequence>
<name>C6LAU5_9FIRM</name>
<keyword evidence="3" id="KW-0808">Transferase</keyword>
<reference evidence="3" key="1">
    <citation type="submission" date="2009-07" db="EMBL/GenBank/DDBJ databases">
        <authorList>
            <person name="Weinstock G."/>
            <person name="Sodergren E."/>
            <person name="Clifton S."/>
            <person name="Fulton L."/>
            <person name="Fulton B."/>
            <person name="Courtney L."/>
            <person name="Fronick C."/>
            <person name="Harrison M."/>
            <person name="Strong C."/>
            <person name="Farmer C."/>
            <person name="Delahaunty K."/>
            <person name="Markovic C."/>
            <person name="Hall O."/>
            <person name="Minx P."/>
            <person name="Tomlinson C."/>
            <person name="Mitreva M."/>
            <person name="Nelson J."/>
            <person name="Hou S."/>
            <person name="Wollam A."/>
            <person name="Pepin K.H."/>
            <person name="Johnson M."/>
            <person name="Bhonagiri V."/>
            <person name="Nash W.E."/>
            <person name="Warren W."/>
            <person name="Chinwalla A."/>
            <person name="Mardis E.R."/>
            <person name="Wilson R.K."/>
        </authorList>
    </citation>
    <scope>NUCLEOTIDE SEQUENCE [LARGE SCALE GENOMIC DNA]</scope>
    <source>
        <strain evidence="3">DSM 14469</strain>
    </source>
</reference>
<keyword evidence="3" id="KW-0012">Acyltransferase</keyword>
<comment type="caution">
    <text evidence="3">The sequence shown here is derived from an EMBL/GenBank/DDBJ whole genome shotgun (WGS) entry which is preliminary data.</text>
</comment>
<dbReference type="InterPro" id="IPR050879">
    <property type="entry name" value="Acyltransferase_3"/>
</dbReference>
<feature type="transmembrane region" description="Helical" evidence="1">
    <location>
        <begin position="140"/>
        <end position="160"/>
    </location>
</feature>
<dbReference type="AlphaFoldDB" id="C6LAU5"/>
<evidence type="ECO:0000313" key="4">
    <source>
        <dbReference type="Proteomes" id="UP000005561"/>
    </source>
</evidence>
<organism evidence="3 4">
    <name type="scientific">Marvinbryantia formatexigens DSM 14469</name>
    <dbReference type="NCBI Taxonomy" id="478749"/>
    <lineage>
        <taxon>Bacteria</taxon>
        <taxon>Bacillati</taxon>
        <taxon>Bacillota</taxon>
        <taxon>Clostridia</taxon>
        <taxon>Lachnospirales</taxon>
        <taxon>Lachnospiraceae</taxon>
        <taxon>Marvinbryantia</taxon>
    </lineage>
</organism>
<dbReference type="PANTHER" id="PTHR23028">
    <property type="entry name" value="ACETYLTRANSFERASE"/>
    <property type="match status" value="1"/>
</dbReference>
<keyword evidence="1" id="KW-0812">Transmembrane</keyword>
<evidence type="ECO:0000313" key="3">
    <source>
        <dbReference type="EMBL" id="EET62075.1"/>
    </source>
</evidence>
<feature type="transmembrane region" description="Helical" evidence="1">
    <location>
        <begin position="285"/>
        <end position="303"/>
    </location>
</feature>
<evidence type="ECO:0000256" key="1">
    <source>
        <dbReference type="SAM" id="Phobius"/>
    </source>
</evidence>
<proteinExistence type="predicted"/>
<keyword evidence="4" id="KW-1185">Reference proteome</keyword>
<feature type="transmembrane region" description="Helical" evidence="1">
    <location>
        <begin position="172"/>
        <end position="192"/>
    </location>
</feature>
<dbReference type="Pfam" id="PF01757">
    <property type="entry name" value="Acyl_transf_3"/>
    <property type="match status" value="1"/>
</dbReference>
<dbReference type="Proteomes" id="UP000005561">
    <property type="component" value="Unassembled WGS sequence"/>
</dbReference>
<feature type="transmembrane region" description="Helical" evidence="1">
    <location>
        <begin position="253"/>
        <end position="273"/>
    </location>
</feature>
<feature type="transmembrane region" description="Helical" evidence="1">
    <location>
        <begin position="204"/>
        <end position="221"/>
    </location>
</feature>
<keyword evidence="1" id="KW-0472">Membrane</keyword>
<feature type="transmembrane region" description="Helical" evidence="1">
    <location>
        <begin position="73"/>
        <end position="95"/>
    </location>
</feature>
<feature type="transmembrane region" description="Helical" evidence="1">
    <location>
        <begin position="12"/>
        <end position="30"/>
    </location>
</feature>
<dbReference type="RefSeq" id="WP_006860536.1">
    <property type="nucleotide sequence ID" value="NZ_ACCL02000003.1"/>
</dbReference>